<proteinExistence type="predicted"/>
<keyword evidence="2" id="KW-1185">Reference proteome</keyword>
<dbReference type="AlphaFoldDB" id="S8DTI9"/>
<evidence type="ECO:0000313" key="1">
    <source>
        <dbReference type="EMBL" id="EPS95917.1"/>
    </source>
</evidence>
<accession>S8DTI9</accession>
<dbReference type="OrthoDB" id="2815741at2759"/>
<dbReference type="Proteomes" id="UP000015241">
    <property type="component" value="Unassembled WGS sequence"/>
</dbReference>
<dbReference type="InParanoid" id="S8DTI9"/>
<evidence type="ECO:0000313" key="2">
    <source>
        <dbReference type="Proteomes" id="UP000015241"/>
    </source>
</evidence>
<gene>
    <name evidence="1" type="ORF">FOMPIDRAFT_1053715</name>
</gene>
<organism evidence="1 2">
    <name type="scientific">Fomitopsis schrenkii</name>
    <name type="common">Brown rot fungus</name>
    <dbReference type="NCBI Taxonomy" id="2126942"/>
    <lineage>
        <taxon>Eukaryota</taxon>
        <taxon>Fungi</taxon>
        <taxon>Dikarya</taxon>
        <taxon>Basidiomycota</taxon>
        <taxon>Agaricomycotina</taxon>
        <taxon>Agaricomycetes</taxon>
        <taxon>Polyporales</taxon>
        <taxon>Fomitopsis</taxon>
    </lineage>
</organism>
<protein>
    <submittedName>
        <fullName evidence="1">Uncharacterized protein</fullName>
    </submittedName>
</protein>
<dbReference type="HOGENOM" id="CLU_1896245_0_0_1"/>
<sequence length="134" mass="15133">MRDYLVEKITARLIGSTINVDHAERLTRVGLKQFHKYKNDPTTGKSSAKYGVWTPHEVYTELRKNTASDAATKAFVDASAKREKLWGYLARLARLSRLWNVCGACQSERRAGARHIANRRQRRATSSGCSIVNP</sequence>
<name>S8DTI9_FOMSC</name>
<dbReference type="EMBL" id="KE504197">
    <property type="protein sequence ID" value="EPS95917.1"/>
    <property type="molecule type" value="Genomic_DNA"/>
</dbReference>
<reference evidence="1 2" key="1">
    <citation type="journal article" date="2012" name="Science">
        <title>The Paleozoic origin of enzymatic lignin decomposition reconstructed from 31 fungal genomes.</title>
        <authorList>
            <person name="Floudas D."/>
            <person name="Binder M."/>
            <person name="Riley R."/>
            <person name="Barry K."/>
            <person name="Blanchette R.A."/>
            <person name="Henrissat B."/>
            <person name="Martinez A.T."/>
            <person name="Otillar R."/>
            <person name="Spatafora J.W."/>
            <person name="Yadav J.S."/>
            <person name="Aerts A."/>
            <person name="Benoit I."/>
            <person name="Boyd A."/>
            <person name="Carlson A."/>
            <person name="Copeland A."/>
            <person name="Coutinho P.M."/>
            <person name="de Vries R.P."/>
            <person name="Ferreira P."/>
            <person name="Findley K."/>
            <person name="Foster B."/>
            <person name="Gaskell J."/>
            <person name="Glotzer D."/>
            <person name="Gorecki P."/>
            <person name="Heitman J."/>
            <person name="Hesse C."/>
            <person name="Hori C."/>
            <person name="Igarashi K."/>
            <person name="Jurgens J.A."/>
            <person name="Kallen N."/>
            <person name="Kersten P."/>
            <person name="Kohler A."/>
            <person name="Kuees U."/>
            <person name="Kumar T.K.A."/>
            <person name="Kuo A."/>
            <person name="LaButti K."/>
            <person name="Larrondo L.F."/>
            <person name="Lindquist E."/>
            <person name="Ling A."/>
            <person name="Lombard V."/>
            <person name="Lucas S."/>
            <person name="Lundell T."/>
            <person name="Martin R."/>
            <person name="McLaughlin D.J."/>
            <person name="Morgenstern I."/>
            <person name="Morin E."/>
            <person name="Murat C."/>
            <person name="Nagy L.G."/>
            <person name="Nolan M."/>
            <person name="Ohm R.A."/>
            <person name="Patyshakuliyeva A."/>
            <person name="Rokas A."/>
            <person name="Ruiz-Duenas F.J."/>
            <person name="Sabat G."/>
            <person name="Salamov A."/>
            <person name="Samejima M."/>
            <person name="Schmutz J."/>
            <person name="Slot J.C."/>
            <person name="St John F."/>
            <person name="Stenlid J."/>
            <person name="Sun H."/>
            <person name="Sun S."/>
            <person name="Syed K."/>
            <person name="Tsang A."/>
            <person name="Wiebenga A."/>
            <person name="Young D."/>
            <person name="Pisabarro A."/>
            <person name="Eastwood D.C."/>
            <person name="Martin F."/>
            <person name="Cullen D."/>
            <person name="Grigoriev I.V."/>
            <person name="Hibbett D.S."/>
        </authorList>
    </citation>
    <scope>NUCLEOTIDE SEQUENCE</scope>
    <source>
        <strain evidence="2">FP-58527</strain>
    </source>
</reference>